<evidence type="ECO:0000256" key="1">
    <source>
        <dbReference type="ARBA" id="ARBA00009923"/>
    </source>
</evidence>
<reference evidence="3 4" key="1">
    <citation type="journal article" date="2018" name="Nat. Ecol. Evol.">
        <title>Shark genomes provide insights into elasmobranch evolution and the origin of vertebrates.</title>
        <authorList>
            <person name="Hara Y"/>
            <person name="Yamaguchi K"/>
            <person name="Onimaru K"/>
            <person name="Kadota M"/>
            <person name="Koyanagi M"/>
            <person name="Keeley SD"/>
            <person name="Tatsumi K"/>
            <person name="Tanaka K"/>
            <person name="Motone F"/>
            <person name="Kageyama Y"/>
            <person name="Nozu R"/>
            <person name="Adachi N"/>
            <person name="Nishimura O"/>
            <person name="Nakagawa R"/>
            <person name="Tanegashima C"/>
            <person name="Kiyatake I"/>
            <person name="Matsumoto R"/>
            <person name="Murakumo K"/>
            <person name="Nishida K"/>
            <person name="Terakita A"/>
            <person name="Kuratani S"/>
            <person name="Sato K"/>
            <person name="Hyodo S Kuraku.S."/>
        </authorList>
    </citation>
    <scope>NUCLEOTIDE SEQUENCE [LARGE SCALE GENOMIC DNA]</scope>
</reference>
<comment type="caution">
    <text evidence="3">The sequence shown here is derived from an EMBL/GenBank/DDBJ whole genome shotgun (WGS) entry which is preliminary data.</text>
</comment>
<keyword evidence="4" id="KW-1185">Reference proteome</keyword>
<dbReference type="SMART" id="SM00198">
    <property type="entry name" value="SCP"/>
    <property type="match status" value="1"/>
</dbReference>
<dbReference type="Pfam" id="PF00188">
    <property type="entry name" value="CAP"/>
    <property type="match status" value="1"/>
</dbReference>
<dbReference type="InterPro" id="IPR035940">
    <property type="entry name" value="CAP_sf"/>
</dbReference>
<name>A0A401SWS5_CHIPU</name>
<dbReference type="InterPro" id="IPR002413">
    <property type="entry name" value="V5_allergen-like"/>
</dbReference>
<evidence type="ECO:0000313" key="4">
    <source>
        <dbReference type="Proteomes" id="UP000287033"/>
    </source>
</evidence>
<protein>
    <recommendedName>
        <fullName evidence="2">SCP domain-containing protein</fullName>
    </recommendedName>
</protein>
<dbReference type="InterPro" id="IPR018244">
    <property type="entry name" value="Allrgn_V5/Tpx1_CS"/>
</dbReference>
<comment type="similarity">
    <text evidence="1">Belongs to the CRISP family.</text>
</comment>
<evidence type="ECO:0000259" key="2">
    <source>
        <dbReference type="SMART" id="SM00198"/>
    </source>
</evidence>
<sequence>MDAQFVKKCTEEHNEYRSKVKPGASNMYFMSWDAGLAKTARAWSKTCSSKHNPHLKRKGEAHPIFETVGENIYVISGNFTIKDAVKAWYDEEKYYNFDDNKCNKKNMCERYTQLVWGETYKLGCAANYCPKGIKGSKIEKDGSVFVCNYSPSGNREGQPPYSKGAPCTACGSDFCRENLCSEPDREGISRIQAGGRYQETEFSPISAAS</sequence>
<dbReference type="SUPFAM" id="SSF55797">
    <property type="entry name" value="PR-1-like"/>
    <property type="match status" value="1"/>
</dbReference>
<feature type="domain" description="SCP" evidence="2">
    <location>
        <begin position="4"/>
        <end position="157"/>
    </location>
</feature>
<dbReference type="EMBL" id="BEZZ01000636">
    <property type="protein sequence ID" value="GCC34857.1"/>
    <property type="molecule type" value="Genomic_DNA"/>
</dbReference>
<dbReference type="OMA" id="RHRNTEY"/>
<dbReference type="PROSITE" id="PS01009">
    <property type="entry name" value="CRISP_1"/>
    <property type="match status" value="1"/>
</dbReference>
<dbReference type="InterPro" id="IPR001283">
    <property type="entry name" value="CRISP-related"/>
</dbReference>
<evidence type="ECO:0000313" key="3">
    <source>
        <dbReference type="EMBL" id="GCC34857.1"/>
    </source>
</evidence>
<dbReference type="OrthoDB" id="43654at2759"/>
<dbReference type="PRINTS" id="PR00838">
    <property type="entry name" value="V5ALLERGEN"/>
</dbReference>
<organism evidence="3 4">
    <name type="scientific">Chiloscyllium punctatum</name>
    <name type="common">Brownbanded bambooshark</name>
    <name type="synonym">Hemiscyllium punctatum</name>
    <dbReference type="NCBI Taxonomy" id="137246"/>
    <lineage>
        <taxon>Eukaryota</taxon>
        <taxon>Metazoa</taxon>
        <taxon>Chordata</taxon>
        <taxon>Craniata</taxon>
        <taxon>Vertebrata</taxon>
        <taxon>Chondrichthyes</taxon>
        <taxon>Elasmobranchii</taxon>
        <taxon>Galeomorphii</taxon>
        <taxon>Galeoidea</taxon>
        <taxon>Orectolobiformes</taxon>
        <taxon>Hemiscylliidae</taxon>
        <taxon>Chiloscyllium</taxon>
    </lineage>
</organism>
<accession>A0A401SWS5</accession>
<dbReference type="STRING" id="137246.A0A401SWS5"/>
<gene>
    <name evidence="3" type="ORF">chiPu_0013334</name>
</gene>
<dbReference type="AlphaFoldDB" id="A0A401SWS5"/>
<dbReference type="Gene3D" id="3.40.33.10">
    <property type="entry name" value="CAP"/>
    <property type="match status" value="1"/>
</dbReference>
<dbReference type="Proteomes" id="UP000287033">
    <property type="component" value="Unassembled WGS sequence"/>
</dbReference>
<dbReference type="GO" id="GO:0005576">
    <property type="term" value="C:extracellular region"/>
    <property type="evidence" value="ECO:0007669"/>
    <property type="project" value="InterPro"/>
</dbReference>
<dbReference type="InterPro" id="IPR014044">
    <property type="entry name" value="CAP_dom"/>
</dbReference>
<dbReference type="PRINTS" id="PR00837">
    <property type="entry name" value="V5TPXLIKE"/>
</dbReference>
<dbReference type="PANTHER" id="PTHR10334">
    <property type="entry name" value="CYSTEINE-RICH SECRETORY PROTEIN-RELATED"/>
    <property type="match status" value="1"/>
</dbReference>
<proteinExistence type="inferred from homology"/>